<dbReference type="AlphaFoldDB" id="A0A371B0B6"/>
<dbReference type="RefSeq" id="WP_115480154.1">
    <property type="nucleotide sequence ID" value="NZ_QRCT01000002.1"/>
</dbReference>
<dbReference type="OrthoDB" id="1494005at2"/>
<keyword evidence="2" id="KW-1185">Reference proteome</keyword>
<evidence type="ECO:0000313" key="1">
    <source>
        <dbReference type="EMBL" id="RDU25249.1"/>
    </source>
</evidence>
<dbReference type="EMBL" id="QRCT01000002">
    <property type="protein sequence ID" value="RDU25249.1"/>
    <property type="molecule type" value="Genomic_DNA"/>
</dbReference>
<gene>
    <name evidence="1" type="ORF">DWV06_00125</name>
</gene>
<comment type="caution">
    <text evidence="1">The sequence shown here is derived from an EMBL/GenBank/DDBJ whole genome shotgun (WGS) entry which is preliminary data.</text>
</comment>
<organism evidence="1 2">
    <name type="scientific">Anaerosacchariphilus polymeriproducens</name>
    <dbReference type="NCBI Taxonomy" id="1812858"/>
    <lineage>
        <taxon>Bacteria</taxon>
        <taxon>Bacillati</taxon>
        <taxon>Bacillota</taxon>
        <taxon>Clostridia</taxon>
        <taxon>Lachnospirales</taxon>
        <taxon>Lachnospiraceae</taxon>
        <taxon>Anaerosacchariphilus</taxon>
    </lineage>
</organism>
<protein>
    <submittedName>
        <fullName evidence="1">Uncharacterized protein</fullName>
    </submittedName>
</protein>
<reference evidence="1 2" key="1">
    <citation type="submission" date="2018-07" db="EMBL/GenBank/DDBJ databases">
        <title>Anaerosacharophilus polymeroproducens gen. nov. sp. nov., an anaerobic bacterium isolated from salt field.</title>
        <authorList>
            <person name="Kim W."/>
            <person name="Yang S.-H."/>
            <person name="Oh J."/>
            <person name="Lee J.-H."/>
            <person name="Kwon K.K."/>
        </authorList>
    </citation>
    <scope>NUCLEOTIDE SEQUENCE [LARGE SCALE GENOMIC DNA]</scope>
    <source>
        <strain evidence="1 2">MCWD5</strain>
    </source>
</reference>
<dbReference type="Proteomes" id="UP000255036">
    <property type="component" value="Unassembled WGS sequence"/>
</dbReference>
<accession>A0A371B0B6</accession>
<name>A0A371B0B6_9FIRM</name>
<proteinExistence type="predicted"/>
<evidence type="ECO:0000313" key="2">
    <source>
        <dbReference type="Proteomes" id="UP000255036"/>
    </source>
</evidence>
<sequence length="145" mass="17121">MEIKNEQDIMELMQEFNWFHDSCIKELKYLSGGYVNEDGSMYASNSIRSLSIIFQSQNARARVIELKFDLINKLNLVPSNDKYDCVIYDASLVKIDNIFYWSDWEDFKIEDINTEDGTWISGQKVSWRILKDCFGELEIYQTTQK</sequence>